<evidence type="ECO:0000313" key="1">
    <source>
        <dbReference type="EMBL" id="CAI8602938.1"/>
    </source>
</evidence>
<dbReference type="Proteomes" id="UP001157006">
    <property type="component" value="Chromosome 3"/>
</dbReference>
<evidence type="ECO:0000313" key="2">
    <source>
        <dbReference type="Proteomes" id="UP001157006"/>
    </source>
</evidence>
<accession>A0AAV1A122</accession>
<sequence length="125" mass="15044">MSETRIYFLIPGQENRGFSLFCSSLVVVLQWRFIGLKSHFKVRVLTIQKPLQRFQWPLQVMSKYPFKLQSSHLKFIRMAYKVQLHHYKKLQQNIFIHKLLHAKLQILEKGFEHVMYKAINLLLLC</sequence>
<reference evidence="1 2" key="1">
    <citation type="submission" date="2023-01" db="EMBL/GenBank/DDBJ databases">
        <authorList>
            <person name="Kreplak J."/>
        </authorList>
    </citation>
    <scope>NUCLEOTIDE SEQUENCE [LARGE SCALE GENOMIC DNA]</scope>
</reference>
<dbReference type="AlphaFoldDB" id="A0AAV1A122"/>
<name>A0AAV1A122_VICFA</name>
<keyword evidence="2" id="KW-1185">Reference proteome</keyword>
<organism evidence="1 2">
    <name type="scientific">Vicia faba</name>
    <name type="common">Broad bean</name>
    <name type="synonym">Faba vulgaris</name>
    <dbReference type="NCBI Taxonomy" id="3906"/>
    <lineage>
        <taxon>Eukaryota</taxon>
        <taxon>Viridiplantae</taxon>
        <taxon>Streptophyta</taxon>
        <taxon>Embryophyta</taxon>
        <taxon>Tracheophyta</taxon>
        <taxon>Spermatophyta</taxon>
        <taxon>Magnoliopsida</taxon>
        <taxon>eudicotyledons</taxon>
        <taxon>Gunneridae</taxon>
        <taxon>Pentapetalae</taxon>
        <taxon>rosids</taxon>
        <taxon>fabids</taxon>
        <taxon>Fabales</taxon>
        <taxon>Fabaceae</taxon>
        <taxon>Papilionoideae</taxon>
        <taxon>50 kb inversion clade</taxon>
        <taxon>NPAAA clade</taxon>
        <taxon>Hologalegina</taxon>
        <taxon>IRL clade</taxon>
        <taxon>Fabeae</taxon>
        <taxon>Vicia</taxon>
    </lineage>
</organism>
<proteinExistence type="predicted"/>
<dbReference type="EMBL" id="OX451738">
    <property type="protein sequence ID" value="CAI8602938.1"/>
    <property type="molecule type" value="Genomic_DNA"/>
</dbReference>
<protein>
    <submittedName>
        <fullName evidence="1">Uncharacterized protein</fullName>
    </submittedName>
</protein>
<gene>
    <name evidence="1" type="ORF">VFH_III063720</name>
</gene>